<reference evidence="2 3" key="1">
    <citation type="submission" date="2023-10" db="EMBL/GenBank/DDBJ databases">
        <title>Virgibacillus halophilus 5B73C genome.</title>
        <authorList>
            <person name="Miliotis G."/>
            <person name="Sengupta P."/>
            <person name="Hameed A."/>
            <person name="Chuvochina M."/>
            <person name="Mcdonagh F."/>
            <person name="Simpson A.C."/>
            <person name="Singh N.K."/>
            <person name="Rekha P.D."/>
            <person name="Raman K."/>
            <person name="Hugenholtz P."/>
            <person name="Venkateswaran K."/>
        </authorList>
    </citation>
    <scope>NUCLEOTIDE SEQUENCE [LARGE SCALE GENOMIC DNA]</scope>
    <source>
        <strain evidence="2 3">5B73C</strain>
    </source>
</reference>
<accession>A0ABU5CA05</accession>
<evidence type="ECO:0000313" key="3">
    <source>
        <dbReference type="Proteomes" id="UP001281447"/>
    </source>
</evidence>
<protein>
    <submittedName>
        <fullName evidence="2">DUF2268 domain-containing putative Zn-dependent protease</fullName>
    </submittedName>
</protein>
<dbReference type="Proteomes" id="UP001281447">
    <property type="component" value="Unassembled WGS sequence"/>
</dbReference>
<keyword evidence="2" id="KW-0378">Hydrolase</keyword>
<dbReference type="InterPro" id="IPR018728">
    <property type="entry name" value="DUF2268"/>
</dbReference>
<dbReference type="GO" id="GO:0006508">
    <property type="term" value="P:proteolysis"/>
    <property type="evidence" value="ECO:0007669"/>
    <property type="project" value="UniProtKB-KW"/>
</dbReference>
<comment type="caution">
    <text evidence="2">The sequence shown here is derived from an EMBL/GenBank/DDBJ whole genome shotgun (WGS) entry which is preliminary data.</text>
</comment>
<proteinExistence type="predicted"/>
<keyword evidence="3" id="KW-1185">Reference proteome</keyword>
<organism evidence="2 3">
    <name type="scientific">Tigheibacillus halophilus</name>
    <dbReference type="NCBI Taxonomy" id="361280"/>
    <lineage>
        <taxon>Bacteria</taxon>
        <taxon>Bacillati</taxon>
        <taxon>Bacillota</taxon>
        <taxon>Bacilli</taxon>
        <taxon>Bacillales</taxon>
        <taxon>Bacillaceae</taxon>
        <taxon>Tigheibacillus</taxon>
    </lineage>
</organism>
<gene>
    <name evidence="2" type="ORF">RWE15_19715</name>
</gene>
<sequence length="154" mass="18493">MGIMQTDEWLLDSYDDPISLCKRLKPYFQDSSPQDIHYYLTSNGMYHRPASENKDMVDKMHHQHVWKIVDEQRKHLQKLWEGPDVPIFIFPADPQNRMIQRDFHGKAGITFPDKIFLFVSDYNEKEDIQALFTHEYNHVCRMKLFFKKTKRITA</sequence>
<dbReference type="GO" id="GO:0008233">
    <property type="term" value="F:peptidase activity"/>
    <property type="evidence" value="ECO:0007669"/>
    <property type="project" value="UniProtKB-KW"/>
</dbReference>
<evidence type="ECO:0000259" key="1">
    <source>
        <dbReference type="Pfam" id="PF10026"/>
    </source>
</evidence>
<evidence type="ECO:0000313" key="2">
    <source>
        <dbReference type="EMBL" id="MDY0396170.1"/>
    </source>
</evidence>
<dbReference type="Pfam" id="PF10026">
    <property type="entry name" value="DUF2268"/>
    <property type="match status" value="1"/>
</dbReference>
<dbReference type="EMBL" id="JAWDIP010000004">
    <property type="protein sequence ID" value="MDY0396170.1"/>
    <property type="molecule type" value="Genomic_DNA"/>
</dbReference>
<keyword evidence="2" id="KW-0645">Protease</keyword>
<feature type="domain" description="DUF2268" evidence="1">
    <location>
        <begin position="65"/>
        <end position="153"/>
    </location>
</feature>
<name>A0ABU5CA05_9BACI</name>